<sequence>MSRKDICRETDICRDSRPRQKRKLNRARDWIRIISSASQHKYHIEKKPERPQEPDSKPMHLKVYLEYKSQPKEVLF</sequence>
<dbReference type="EMBL" id="JBBPBM010000003">
    <property type="protein sequence ID" value="KAK8593501.1"/>
    <property type="molecule type" value="Genomic_DNA"/>
</dbReference>
<protein>
    <submittedName>
        <fullName evidence="1">Uncharacterized protein</fullName>
    </submittedName>
</protein>
<organism evidence="1 2">
    <name type="scientific">Hibiscus sabdariffa</name>
    <name type="common">roselle</name>
    <dbReference type="NCBI Taxonomy" id="183260"/>
    <lineage>
        <taxon>Eukaryota</taxon>
        <taxon>Viridiplantae</taxon>
        <taxon>Streptophyta</taxon>
        <taxon>Embryophyta</taxon>
        <taxon>Tracheophyta</taxon>
        <taxon>Spermatophyta</taxon>
        <taxon>Magnoliopsida</taxon>
        <taxon>eudicotyledons</taxon>
        <taxon>Gunneridae</taxon>
        <taxon>Pentapetalae</taxon>
        <taxon>rosids</taxon>
        <taxon>malvids</taxon>
        <taxon>Malvales</taxon>
        <taxon>Malvaceae</taxon>
        <taxon>Malvoideae</taxon>
        <taxon>Hibiscus</taxon>
    </lineage>
</organism>
<evidence type="ECO:0000313" key="1">
    <source>
        <dbReference type="EMBL" id="KAK8593501.1"/>
    </source>
</evidence>
<accession>A0ABR2G397</accession>
<gene>
    <name evidence="1" type="ORF">V6N12_045581</name>
</gene>
<proteinExistence type="predicted"/>
<evidence type="ECO:0000313" key="2">
    <source>
        <dbReference type="Proteomes" id="UP001472677"/>
    </source>
</evidence>
<reference evidence="1 2" key="1">
    <citation type="journal article" date="2024" name="G3 (Bethesda)">
        <title>Genome assembly of Hibiscus sabdariffa L. provides insights into metabolisms of medicinal natural products.</title>
        <authorList>
            <person name="Kim T."/>
        </authorList>
    </citation>
    <scope>NUCLEOTIDE SEQUENCE [LARGE SCALE GENOMIC DNA]</scope>
    <source>
        <strain evidence="1">TK-2024</strain>
        <tissue evidence="1">Old leaves</tissue>
    </source>
</reference>
<comment type="caution">
    <text evidence="1">The sequence shown here is derived from an EMBL/GenBank/DDBJ whole genome shotgun (WGS) entry which is preliminary data.</text>
</comment>
<keyword evidence="2" id="KW-1185">Reference proteome</keyword>
<name>A0ABR2G397_9ROSI</name>
<dbReference type="Proteomes" id="UP001472677">
    <property type="component" value="Unassembled WGS sequence"/>
</dbReference>